<evidence type="ECO:0000256" key="6">
    <source>
        <dbReference type="ARBA" id="ARBA00022777"/>
    </source>
</evidence>
<evidence type="ECO:0000256" key="1">
    <source>
        <dbReference type="ARBA" id="ARBA00004496"/>
    </source>
</evidence>
<dbReference type="InterPro" id="IPR001127">
    <property type="entry name" value="PTS_EIIA_1_perm"/>
</dbReference>
<keyword evidence="6" id="KW-0418">Kinase</keyword>
<protein>
    <submittedName>
        <fullName evidence="8">PTS glucose transporter subunit IIA</fullName>
    </submittedName>
</protein>
<dbReference type="Gene3D" id="2.70.70.10">
    <property type="entry name" value="Glucose Permease (Domain IIA)"/>
    <property type="match status" value="1"/>
</dbReference>
<evidence type="ECO:0000256" key="5">
    <source>
        <dbReference type="ARBA" id="ARBA00022683"/>
    </source>
</evidence>
<keyword evidence="5" id="KW-0598">Phosphotransferase system</keyword>
<reference evidence="8" key="2">
    <citation type="submission" date="2021-04" db="EMBL/GenBank/DDBJ databases">
        <authorList>
            <person name="Gilroy R."/>
        </authorList>
    </citation>
    <scope>NUCLEOTIDE SEQUENCE</scope>
    <source>
        <strain evidence="8">USAMLcec3-2134</strain>
    </source>
</reference>
<dbReference type="FunFam" id="2.70.70.10:FF:000001">
    <property type="entry name" value="PTS system glucose-specific IIA component"/>
    <property type="match status" value="1"/>
</dbReference>
<comment type="caution">
    <text evidence="8">The sequence shown here is derived from an EMBL/GenBank/DDBJ whole genome shotgun (WGS) entry which is preliminary data.</text>
</comment>
<evidence type="ECO:0000256" key="3">
    <source>
        <dbReference type="ARBA" id="ARBA00022597"/>
    </source>
</evidence>
<dbReference type="Proteomes" id="UP000886883">
    <property type="component" value="Unassembled WGS sequence"/>
</dbReference>
<keyword evidence="4" id="KW-0808">Transferase</keyword>
<dbReference type="EMBL" id="DWXE01000025">
    <property type="protein sequence ID" value="HJB91213.1"/>
    <property type="molecule type" value="Genomic_DNA"/>
</dbReference>
<keyword evidence="2" id="KW-0813">Transport</keyword>
<dbReference type="GO" id="GO:0005737">
    <property type="term" value="C:cytoplasm"/>
    <property type="evidence" value="ECO:0007669"/>
    <property type="project" value="UniProtKB-SubCell"/>
</dbReference>
<comment type="subcellular location">
    <subcellularLocation>
        <location evidence="1">Cytoplasm</location>
    </subcellularLocation>
</comment>
<dbReference type="PROSITE" id="PS51093">
    <property type="entry name" value="PTS_EIIA_TYPE_1"/>
    <property type="match status" value="1"/>
</dbReference>
<dbReference type="SUPFAM" id="SSF51261">
    <property type="entry name" value="Duplicated hybrid motif"/>
    <property type="match status" value="1"/>
</dbReference>
<dbReference type="InterPro" id="IPR050890">
    <property type="entry name" value="PTS_EIIA_component"/>
</dbReference>
<dbReference type="NCBIfam" id="TIGR00830">
    <property type="entry name" value="PTBA"/>
    <property type="match status" value="1"/>
</dbReference>
<sequence>MGLFDLFKKKDSGIVLGAPMKGKCVSIHEVPDPTFGEEILGKGIAIIPSDGRVYAPADGVISTVFPTGHALGMTAGDVELLIHIGLDTVELNGEPFTIRVSADQAVKKGDLLIEADLEKIRAAGKNIITPMVVCNSDAWSEIECFSEREVEPGDDVMKLNH</sequence>
<dbReference type="AlphaFoldDB" id="A0A9D2MQP9"/>
<keyword evidence="3 8" id="KW-0762">Sugar transport</keyword>
<feature type="domain" description="PTS EIIA type-1" evidence="7">
    <location>
        <begin position="32"/>
        <end position="135"/>
    </location>
</feature>
<evidence type="ECO:0000256" key="4">
    <source>
        <dbReference type="ARBA" id="ARBA00022679"/>
    </source>
</evidence>
<evidence type="ECO:0000313" key="8">
    <source>
        <dbReference type="EMBL" id="HJB91213.1"/>
    </source>
</evidence>
<dbReference type="PANTHER" id="PTHR45008:SF1">
    <property type="entry name" value="PTS SYSTEM GLUCOSE-SPECIFIC EIIA COMPONENT"/>
    <property type="match status" value="1"/>
</dbReference>
<organism evidence="8 9">
    <name type="scientific">Candidatus Eisenbergiella merdigallinarum</name>
    <dbReference type="NCBI Taxonomy" id="2838552"/>
    <lineage>
        <taxon>Bacteria</taxon>
        <taxon>Bacillati</taxon>
        <taxon>Bacillota</taxon>
        <taxon>Clostridia</taxon>
        <taxon>Lachnospirales</taxon>
        <taxon>Lachnospiraceae</taxon>
        <taxon>Eisenbergiella</taxon>
    </lineage>
</organism>
<dbReference type="InterPro" id="IPR011055">
    <property type="entry name" value="Dup_hybrid_motif"/>
</dbReference>
<dbReference type="GO" id="GO:0009401">
    <property type="term" value="P:phosphoenolpyruvate-dependent sugar phosphotransferase system"/>
    <property type="evidence" value="ECO:0007669"/>
    <property type="project" value="UniProtKB-KW"/>
</dbReference>
<dbReference type="PANTHER" id="PTHR45008">
    <property type="entry name" value="PTS SYSTEM GLUCOSE-SPECIFIC EIIA COMPONENT"/>
    <property type="match status" value="1"/>
</dbReference>
<evidence type="ECO:0000256" key="2">
    <source>
        <dbReference type="ARBA" id="ARBA00022448"/>
    </source>
</evidence>
<accession>A0A9D2MQP9</accession>
<evidence type="ECO:0000259" key="7">
    <source>
        <dbReference type="PROSITE" id="PS51093"/>
    </source>
</evidence>
<name>A0A9D2MQP9_9FIRM</name>
<evidence type="ECO:0000313" key="9">
    <source>
        <dbReference type="Proteomes" id="UP000886883"/>
    </source>
</evidence>
<dbReference type="GO" id="GO:0016301">
    <property type="term" value="F:kinase activity"/>
    <property type="evidence" value="ECO:0007669"/>
    <property type="project" value="UniProtKB-KW"/>
</dbReference>
<reference evidence="8" key="1">
    <citation type="journal article" date="2021" name="PeerJ">
        <title>Extensive microbial diversity within the chicken gut microbiome revealed by metagenomics and culture.</title>
        <authorList>
            <person name="Gilroy R."/>
            <person name="Ravi A."/>
            <person name="Getino M."/>
            <person name="Pursley I."/>
            <person name="Horton D.L."/>
            <person name="Alikhan N.F."/>
            <person name="Baker D."/>
            <person name="Gharbi K."/>
            <person name="Hall N."/>
            <person name="Watson M."/>
            <person name="Adriaenssens E.M."/>
            <person name="Foster-Nyarko E."/>
            <person name="Jarju S."/>
            <person name="Secka A."/>
            <person name="Antonio M."/>
            <person name="Oren A."/>
            <person name="Chaudhuri R.R."/>
            <person name="La Ragione R."/>
            <person name="Hildebrand F."/>
            <person name="Pallen M.J."/>
        </authorList>
    </citation>
    <scope>NUCLEOTIDE SEQUENCE</scope>
    <source>
        <strain evidence="8">USAMLcec3-2134</strain>
    </source>
</reference>
<proteinExistence type="predicted"/>
<dbReference type="Pfam" id="PF00358">
    <property type="entry name" value="PTS_EIIA_1"/>
    <property type="match status" value="1"/>
</dbReference>
<gene>
    <name evidence="8" type="ORF">H9763_07075</name>
</gene>